<dbReference type="Pfam" id="PF13692">
    <property type="entry name" value="Glyco_trans_1_4"/>
    <property type="match status" value="1"/>
</dbReference>
<feature type="region of interest" description="Disordered" evidence="1">
    <location>
        <begin position="44"/>
        <end position="65"/>
    </location>
</feature>
<dbReference type="EC" id="2.4.-.-" evidence="3"/>
<name>A0ABD6CED0_9EURY</name>
<proteinExistence type="predicted"/>
<dbReference type="GO" id="GO:0016757">
    <property type="term" value="F:glycosyltransferase activity"/>
    <property type="evidence" value="ECO:0007669"/>
    <property type="project" value="UniProtKB-KW"/>
</dbReference>
<dbReference type="RefSeq" id="WP_247381386.1">
    <property type="nucleotide sequence ID" value="NZ_JALLGV010000010.1"/>
</dbReference>
<keyword evidence="3" id="KW-0328">Glycosyltransferase</keyword>
<keyword evidence="3" id="KW-0808">Transferase</keyword>
<evidence type="ECO:0000256" key="1">
    <source>
        <dbReference type="SAM" id="MobiDB-lite"/>
    </source>
</evidence>
<reference evidence="3 4" key="1">
    <citation type="journal article" date="2019" name="Int. J. Syst. Evol. Microbiol.">
        <title>The Global Catalogue of Microorganisms (GCM) 10K type strain sequencing project: providing services to taxonomists for standard genome sequencing and annotation.</title>
        <authorList>
            <consortium name="The Broad Institute Genomics Platform"/>
            <consortium name="The Broad Institute Genome Sequencing Center for Infectious Disease"/>
            <person name="Wu L."/>
            <person name="Ma J."/>
        </authorList>
    </citation>
    <scope>NUCLEOTIDE SEQUENCE [LARGE SCALE GENOMIC DNA]</scope>
    <source>
        <strain evidence="3 4">CGMCC 1.12125</strain>
    </source>
</reference>
<gene>
    <name evidence="3" type="ORF">ACFR9U_15560</name>
</gene>
<dbReference type="SUPFAM" id="SSF53756">
    <property type="entry name" value="UDP-Glycosyltransferase/glycogen phosphorylase"/>
    <property type="match status" value="1"/>
</dbReference>
<dbReference type="EMBL" id="JBHUDJ010000011">
    <property type="protein sequence ID" value="MFD1588399.1"/>
    <property type="molecule type" value="Genomic_DNA"/>
</dbReference>
<dbReference type="PANTHER" id="PTHR12526">
    <property type="entry name" value="GLYCOSYLTRANSFERASE"/>
    <property type="match status" value="1"/>
</dbReference>
<dbReference type="Proteomes" id="UP001597119">
    <property type="component" value="Unassembled WGS sequence"/>
</dbReference>
<dbReference type="Pfam" id="PF13579">
    <property type="entry name" value="Glyco_trans_4_4"/>
    <property type="match status" value="1"/>
</dbReference>
<keyword evidence="4" id="KW-1185">Reference proteome</keyword>
<dbReference type="CDD" id="cd03801">
    <property type="entry name" value="GT4_PimA-like"/>
    <property type="match status" value="1"/>
</dbReference>
<accession>A0ABD6CED0</accession>
<dbReference type="InterPro" id="IPR028098">
    <property type="entry name" value="Glyco_trans_4-like_N"/>
</dbReference>
<feature type="domain" description="Glycosyltransferase subfamily 4-like N-terminal" evidence="2">
    <location>
        <begin position="40"/>
        <end position="151"/>
    </location>
</feature>
<evidence type="ECO:0000313" key="3">
    <source>
        <dbReference type="EMBL" id="MFD1588399.1"/>
    </source>
</evidence>
<comment type="caution">
    <text evidence="3">The sequence shown here is derived from an EMBL/GenBank/DDBJ whole genome shotgun (WGS) entry which is preliminary data.</text>
</comment>
<dbReference type="Gene3D" id="3.40.50.2000">
    <property type="entry name" value="Glycogen Phosphorylase B"/>
    <property type="match status" value="2"/>
</dbReference>
<feature type="compositionally biased region" description="Basic and acidic residues" evidence="1">
    <location>
        <begin position="56"/>
        <end position="65"/>
    </location>
</feature>
<evidence type="ECO:0000259" key="2">
    <source>
        <dbReference type="Pfam" id="PF13579"/>
    </source>
</evidence>
<sequence>MTLSTPDQDGVRTDTQTSLRVLNLVTNVDSTFYNQQIETLEAQGVSTETLPVPGENKSESTEKNETATRSVWDYARYLPAVMSEASSSYDLLHANYGLTAPAALVQRKLPVVLSLWGSDLMGEYGWMTKRCVPFADAVIVMSERMAAELDRDCYVIPHGLKLDQFQPQPQREAQTELGWPPDVKHVVFPYPPKRTVKNFPRAKRVFQTAAERFDGPVELHTITGVDHSDMPTYLNAADVMLLTSHREGSPNTVKEALACNLPVVATDVGDVPERLDGVTHSTVGQTDRELVDGLVAALEADERSNGREHVQDLTIERMGERIRGVYRDVLAET</sequence>
<protein>
    <submittedName>
        <fullName evidence="3">Glycosyltransferase family 4 protein</fullName>
        <ecNumber evidence="3">2.4.-.-</ecNumber>
    </submittedName>
</protein>
<evidence type="ECO:0000313" key="4">
    <source>
        <dbReference type="Proteomes" id="UP001597119"/>
    </source>
</evidence>
<dbReference type="AlphaFoldDB" id="A0ABD6CED0"/>
<organism evidence="3 4">
    <name type="scientific">Halorientalis brevis</name>
    <dbReference type="NCBI Taxonomy" id="1126241"/>
    <lineage>
        <taxon>Archaea</taxon>
        <taxon>Methanobacteriati</taxon>
        <taxon>Methanobacteriota</taxon>
        <taxon>Stenosarchaea group</taxon>
        <taxon>Halobacteria</taxon>
        <taxon>Halobacteriales</taxon>
        <taxon>Haloarculaceae</taxon>
        <taxon>Halorientalis</taxon>
    </lineage>
</organism>